<evidence type="ECO:0000256" key="1">
    <source>
        <dbReference type="SAM" id="MobiDB-lite"/>
    </source>
</evidence>
<name>A0A1I4H5Q9_9BACI</name>
<proteinExistence type="predicted"/>
<dbReference type="EMBL" id="FOTR01000001">
    <property type="protein sequence ID" value="SFL36967.1"/>
    <property type="molecule type" value="Genomic_DNA"/>
</dbReference>
<feature type="region of interest" description="Disordered" evidence="1">
    <location>
        <begin position="1"/>
        <end position="28"/>
    </location>
</feature>
<gene>
    <name evidence="2" type="ORF">SAMN04487943_101209</name>
</gene>
<protein>
    <submittedName>
        <fullName evidence="2">Uncharacterized protein</fullName>
    </submittedName>
</protein>
<evidence type="ECO:0000313" key="2">
    <source>
        <dbReference type="EMBL" id="SFL36967.1"/>
    </source>
</evidence>
<sequence length="59" mass="7050">MEKQNRFDELMLGKKQEAEPEETEEKAENSFDLFQTVELLNDTYQKLSPLKNIFKNIKK</sequence>
<dbReference type="RefSeq" id="WP_091479850.1">
    <property type="nucleotide sequence ID" value="NZ_FOTR01000001.1"/>
</dbReference>
<feature type="compositionally biased region" description="Basic and acidic residues" evidence="1">
    <location>
        <begin position="1"/>
        <end position="18"/>
    </location>
</feature>
<organism evidence="2 3">
    <name type="scientific">Gracilibacillus orientalis</name>
    <dbReference type="NCBI Taxonomy" id="334253"/>
    <lineage>
        <taxon>Bacteria</taxon>
        <taxon>Bacillati</taxon>
        <taxon>Bacillota</taxon>
        <taxon>Bacilli</taxon>
        <taxon>Bacillales</taxon>
        <taxon>Bacillaceae</taxon>
        <taxon>Gracilibacillus</taxon>
    </lineage>
</organism>
<keyword evidence="3" id="KW-1185">Reference proteome</keyword>
<accession>A0A1I4H5Q9</accession>
<reference evidence="3" key="1">
    <citation type="submission" date="2016-10" db="EMBL/GenBank/DDBJ databases">
        <authorList>
            <person name="Varghese N."/>
            <person name="Submissions S."/>
        </authorList>
    </citation>
    <scope>NUCLEOTIDE SEQUENCE [LARGE SCALE GENOMIC DNA]</scope>
    <source>
        <strain evidence="3">CGMCC 1.4250</strain>
    </source>
</reference>
<dbReference type="AlphaFoldDB" id="A0A1I4H5Q9"/>
<dbReference type="OrthoDB" id="2973789at2"/>
<evidence type="ECO:0000313" key="3">
    <source>
        <dbReference type="Proteomes" id="UP000198565"/>
    </source>
</evidence>
<dbReference type="STRING" id="334253.SAMN04487943_101209"/>
<dbReference type="Proteomes" id="UP000198565">
    <property type="component" value="Unassembled WGS sequence"/>
</dbReference>